<comment type="function">
    <text evidence="1">Could be involved in insertion of integral membrane proteins into the membrane.</text>
</comment>
<accession>A0A8J6NZN0</accession>
<dbReference type="SMART" id="SM01234">
    <property type="entry name" value="Haemolytic"/>
    <property type="match status" value="1"/>
</dbReference>
<dbReference type="InterPro" id="IPR002696">
    <property type="entry name" value="Membr_insert_effic_factor_YidD"/>
</dbReference>
<dbReference type="PANTHER" id="PTHR33383:SF1">
    <property type="entry name" value="MEMBRANE PROTEIN INSERTION EFFICIENCY FACTOR-RELATED"/>
    <property type="match status" value="1"/>
</dbReference>
<gene>
    <name evidence="2" type="primary">yidD</name>
    <name evidence="2" type="ORF">H8E23_17045</name>
</gene>
<dbReference type="AlphaFoldDB" id="A0A8J6NZN0"/>
<protein>
    <recommendedName>
        <fullName evidence="1">Putative membrane protein insertion efficiency factor</fullName>
    </recommendedName>
</protein>
<evidence type="ECO:0000313" key="3">
    <source>
        <dbReference type="Proteomes" id="UP000603434"/>
    </source>
</evidence>
<dbReference type="NCBIfam" id="TIGR00278">
    <property type="entry name" value="membrane protein insertion efficiency factor YidD"/>
    <property type="match status" value="1"/>
</dbReference>
<sequence>MLLIRAYQYLLSPVMAPKCRFYPTCSEYAYQALLRHGLLKGIVLALKRMLRCHPFNPGGVDPVP</sequence>
<proteinExistence type="inferred from homology"/>
<keyword evidence="1" id="KW-0472">Membrane</keyword>
<evidence type="ECO:0000256" key="1">
    <source>
        <dbReference type="HAMAP-Rule" id="MF_00386"/>
    </source>
</evidence>
<comment type="subcellular location">
    <subcellularLocation>
        <location evidence="1">Cell membrane</location>
        <topology evidence="1">Peripheral membrane protein</topology>
        <orientation evidence="1">Cytoplasmic side</orientation>
    </subcellularLocation>
</comment>
<dbReference type="Pfam" id="PF01809">
    <property type="entry name" value="YidD"/>
    <property type="match status" value="1"/>
</dbReference>
<dbReference type="Proteomes" id="UP000603434">
    <property type="component" value="Unassembled WGS sequence"/>
</dbReference>
<keyword evidence="1" id="KW-1003">Cell membrane</keyword>
<dbReference type="EMBL" id="JACNJH010000254">
    <property type="protein sequence ID" value="MBC8363093.1"/>
    <property type="molecule type" value="Genomic_DNA"/>
</dbReference>
<organism evidence="2 3">
    <name type="scientific">Candidatus Desulfatibia profunda</name>
    <dbReference type="NCBI Taxonomy" id="2841695"/>
    <lineage>
        <taxon>Bacteria</taxon>
        <taxon>Pseudomonadati</taxon>
        <taxon>Thermodesulfobacteriota</taxon>
        <taxon>Desulfobacteria</taxon>
        <taxon>Desulfobacterales</taxon>
        <taxon>Desulfobacterales incertae sedis</taxon>
        <taxon>Candidatus Desulfatibia</taxon>
    </lineage>
</organism>
<name>A0A8J6NZN0_9BACT</name>
<comment type="caution">
    <text evidence="2">The sequence shown here is derived from an EMBL/GenBank/DDBJ whole genome shotgun (WGS) entry which is preliminary data.</text>
</comment>
<evidence type="ECO:0000313" key="2">
    <source>
        <dbReference type="EMBL" id="MBC8363093.1"/>
    </source>
</evidence>
<dbReference type="GO" id="GO:0005886">
    <property type="term" value="C:plasma membrane"/>
    <property type="evidence" value="ECO:0007669"/>
    <property type="project" value="UniProtKB-SubCell"/>
</dbReference>
<comment type="similarity">
    <text evidence="1">Belongs to the UPF0161 family.</text>
</comment>
<dbReference type="PANTHER" id="PTHR33383">
    <property type="entry name" value="MEMBRANE PROTEIN INSERTION EFFICIENCY FACTOR-RELATED"/>
    <property type="match status" value="1"/>
</dbReference>
<dbReference type="HAMAP" id="MF_00386">
    <property type="entry name" value="UPF0161_YidD"/>
    <property type="match status" value="1"/>
</dbReference>
<reference evidence="2 3" key="1">
    <citation type="submission" date="2020-08" db="EMBL/GenBank/DDBJ databases">
        <title>Bridging the membrane lipid divide: bacteria of the FCB group superphylum have the potential to synthesize archaeal ether lipids.</title>
        <authorList>
            <person name="Villanueva L."/>
            <person name="Von Meijenfeldt F.A.B."/>
            <person name="Westbye A.B."/>
            <person name="Yadav S."/>
            <person name="Hopmans E.C."/>
            <person name="Dutilh B.E."/>
            <person name="Sinninghe Damste J.S."/>
        </authorList>
    </citation>
    <scope>NUCLEOTIDE SEQUENCE [LARGE SCALE GENOMIC DNA]</scope>
    <source>
        <strain evidence="2">NIOZ-UU30</strain>
    </source>
</reference>